<evidence type="ECO:0000256" key="1">
    <source>
        <dbReference type="SAM" id="Phobius"/>
    </source>
</evidence>
<dbReference type="Proteomes" id="UP001153737">
    <property type="component" value="Chromosome 10"/>
</dbReference>
<protein>
    <submittedName>
        <fullName evidence="2">Uncharacterized protein</fullName>
    </submittedName>
</protein>
<keyword evidence="1" id="KW-1133">Transmembrane helix</keyword>
<name>A0A9P0DHN6_PHACE</name>
<sequence length="144" mass="15671">KIRWIPSKSISQSYSFCAIYAARQQSTKIRQKMIAQVVALASLLVFAHGGLIGGEGYGSGGYSSIGGSGISIGGKETVVDLVAPPKYEYKYAVEDHHTGDQKEQQESRIGDLTKSEYGLVEKDRKIQVSRVIHGSIPVVQKGHY</sequence>
<reference evidence="2" key="1">
    <citation type="submission" date="2022-01" db="EMBL/GenBank/DDBJ databases">
        <authorList>
            <person name="King R."/>
        </authorList>
    </citation>
    <scope>NUCLEOTIDE SEQUENCE</scope>
</reference>
<feature type="non-terminal residue" evidence="2">
    <location>
        <position position="144"/>
    </location>
</feature>
<keyword evidence="1" id="KW-0472">Membrane</keyword>
<dbReference type="OrthoDB" id="6756426at2759"/>
<evidence type="ECO:0000313" key="3">
    <source>
        <dbReference type="Proteomes" id="UP001153737"/>
    </source>
</evidence>
<keyword evidence="3" id="KW-1185">Reference proteome</keyword>
<organism evidence="2 3">
    <name type="scientific">Phaedon cochleariae</name>
    <name type="common">Mustard beetle</name>
    <dbReference type="NCBI Taxonomy" id="80249"/>
    <lineage>
        <taxon>Eukaryota</taxon>
        <taxon>Metazoa</taxon>
        <taxon>Ecdysozoa</taxon>
        <taxon>Arthropoda</taxon>
        <taxon>Hexapoda</taxon>
        <taxon>Insecta</taxon>
        <taxon>Pterygota</taxon>
        <taxon>Neoptera</taxon>
        <taxon>Endopterygota</taxon>
        <taxon>Coleoptera</taxon>
        <taxon>Polyphaga</taxon>
        <taxon>Cucujiformia</taxon>
        <taxon>Chrysomeloidea</taxon>
        <taxon>Chrysomelidae</taxon>
        <taxon>Chrysomelinae</taxon>
        <taxon>Chrysomelini</taxon>
        <taxon>Phaedon</taxon>
    </lineage>
</organism>
<feature type="transmembrane region" description="Helical" evidence="1">
    <location>
        <begin position="33"/>
        <end position="54"/>
    </location>
</feature>
<proteinExistence type="predicted"/>
<keyword evidence="1" id="KW-0812">Transmembrane</keyword>
<dbReference type="EMBL" id="OU896716">
    <property type="protein sequence ID" value="CAH1117882.1"/>
    <property type="molecule type" value="Genomic_DNA"/>
</dbReference>
<dbReference type="AlphaFoldDB" id="A0A9P0DHN6"/>
<gene>
    <name evidence="2" type="ORF">PHAECO_LOCUS2036</name>
</gene>
<accession>A0A9P0DHN6</accession>
<evidence type="ECO:0000313" key="2">
    <source>
        <dbReference type="EMBL" id="CAH1117882.1"/>
    </source>
</evidence>
<reference evidence="2" key="2">
    <citation type="submission" date="2022-10" db="EMBL/GenBank/DDBJ databases">
        <authorList>
            <consortium name="ENA_rothamsted_submissions"/>
            <consortium name="culmorum"/>
            <person name="King R."/>
        </authorList>
    </citation>
    <scope>NUCLEOTIDE SEQUENCE</scope>
</reference>